<sequence>MMDYGRKTFIFLTLCALVGANEAQPLVTILEIFISIPSTHIGDTEIVSAVLNTTADHPFRYTVVAQKNQTKCINSTDPLCLSLIQPPALDVSVSISASNGKNVTYSASINGSLALAVHVGPKVSVRPQMLSGGSDAITFLLDITYNKDNTTRHLFGSRRRQHTGFGNGIGFGNGNGFGNGYGNGYSNSYSNGYGIGYGIGFGVTFVQSRRTTVVNDGTGTEYWNGEPALRSAPLCALILLALLPVLLLK</sequence>
<dbReference type="EMBL" id="WNTK01000073">
    <property type="protein sequence ID" value="KAG9472143.1"/>
    <property type="molecule type" value="Genomic_DNA"/>
</dbReference>
<organism evidence="2 3">
    <name type="scientific">Eleutherodactylus coqui</name>
    <name type="common">Puerto Rican coqui</name>
    <dbReference type="NCBI Taxonomy" id="57060"/>
    <lineage>
        <taxon>Eukaryota</taxon>
        <taxon>Metazoa</taxon>
        <taxon>Chordata</taxon>
        <taxon>Craniata</taxon>
        <taxon>Vertebrata</taxon>
        <taxon>Euteleostomi</taxon>
        <taxon>Amphibia</taxon>
        <taxon>Batrachia</taxon>
        <taxon>Anura</taxon>
        <taxon>Neobatrachia</taxon>
        <taxon>Hyloidea</taxon>
        <taxon>Eleutherodactylidae</taxon>
        <taxon>Eleutherodactylinae</taxon>
        <taxon>Eleutherodactylus</taxon>
        <taxon>Eleutherodactylus</taxon>
    </lineage>
</organism>
<evidence type="ECO:0000313" key="3">
    <source>
        <dbReference type="Proteomes" id="UP000770717"/>
    </source>
</evidence>
<dbReference type="Proteomes" id="UP000770717">
    <property type="component" value="Unassembled WGS sequence"/>
</dbReference>
<gene>
    <name evidence="2" type="ORF">GDO78_021151</name>
</gene>
<name>A0A8J6JUU8_ELECQ</name>
<reference evidence="2" key="1">
    <citation type="thesis" date="2020" institute="ProQuest LLC" country="789 East Eisenhower Parkway, Ann Arbor, MI, USA">
        <title>Comparative Genomics and Chromosome Evolution.</title>
        <authorList>
            <person name="Mudd A.B."/>
        </authorList>
    </citation>
    <scope>NUCLEOTIDE SEQUENCE</scope>
    <source>
        <strain evidence="2">HN-11 Male</strain>
        <tissue evidence="2">Kidney and liver</tissue>
    </source>
</reference>
<protein>
    <submittedName>
        <fullName evidence="2">Uncharacterized protein</fullName>
    </submittedName>
</protein>
<feature type="chain" id="PRO_5035215252" evidence="1">
    <location>
        <begin position="24"/>
        <end position="249"/>
    </location>
</feature>
<accession>A0A8J6JUU8</accession>
<keyword evidence="3" id="KW-1185">Reference proteome</keyword>
<evidence type="ECO:0000256" key="1">
    <source>
        <dbReference type="SAM" id="SignalP"/>
    </source>
</evidence>
<dbReference type="OrthoDB" id="9906349at2759"/>
<dbReference type="AlphaFoldDB" id="A0A8J6JUU8"/>
<proteinExistence type="predicted"/>
<keyword evidence="1" id="KW-0732">Signal</keyword>
<comment type="caution">
    <text evidence="2">The sequence shown here is derived from an EMBL/GenBank/DDBJ whole genome shotgun (WGS) entry which is preliminary data.</text>
</comment>
<evidence type="ECO:0000313" key="2">
    <source>
        <dbReference type="EMBL" id="KAG9472143.1"/>
    </source>
</evidence>
<feature type="signal peptide" evidence="1">
    <location>
        <begin position="1"/>
        <end position="23"/>
    </location>
</feature>